<dbReference type="Pfam" id="PF01663">
    <property type="entry name" value="Phosphodiest"/>
    <property type="match status" value="1"/>
</dbReference>
<evidence type="ECO:0000256" key="5">
    <source>
        <dbReference type="ARBA" id="ARBA00022679"/>
    </source>
</evidence>
<evidence type="ECO:0000313" key="13">
    <source>
        <dbReference type="Proteomes" id="UP000078046"/>
    </source>
</evidence>
<feature type="transmembrane region" description="Helical" evidence="11">
    <location>
        <begin position="510"/>
        <end position="528"/>
    </location>
</feature>
<dbReference type="InterPro" id="IPR002591">
    <property type="entry name" value="Phosphodiest/P_Trfase"/>
</dbReference>
<keyword evidence="10" id="KW-0325">Glycoprotein</keyword>
<sequence length="980" mass="115669">MQWKITWFFEFVGIYMFIIGFLLIKQVSIDKNECINYENINLENLKTAKLSEIFKSCNKILKTKKGILIIIDGLRYDFAMWNETNPKESYKNRLSILKNLLKFPKKCQLYKIKCDAPTTTTQRIKAISTGTIPSLVEISQNFISDSVQIDSILYQFFHNKRNLAFMGDDTWHKLFPSFISDEYAFESFDIFDIYSNDVSINSNIDHVFKSMWDFLIVHYLGVDHVGHSFNDINHREMAIVLDGINENIANIVQLMDNDTILFIIGDHGMTPSGNHGGDSEDETNSALFIYSPGQEIFTDLVTNKTAYQTDFVPTFASLMGIPIPFGNMGQMLPNLRNVDEMWYIKSLHKNAVQIYLYLRKMRLFDVNIESKLYENIVMIGKILNKKERNETIYLQKHSESLEKVLASTITSIRSKWTKFNVKYMHFGIYVLTLCFFLKFLNFFFHDNKIQPSFMIGSVILYGGLYFLNFVDKSFYLYFLFFLLINIFYFFKKMTKFLTSIKFSDFCLYHVFYRVIVLCIMIMLIIIGYANSYIENESILYLYFVSLLIFFKFNNMYAFFDNNNEINGNFKKWTTYIKNWLNYLLNFNSIVLLRFACEIHRGRDESLESTKKYMKTRIYLSILVVTLYMGCYIKATVIYNYPKLFSLLKPQFRTKVSILSTLQKCMVKYIPSYKMHIIDDYYYFVDPNSNIVNIKNTNEKNKNLQKILLFIPFLFIVTSFFIILYSWLIDDHALDFASFITITISVVVHIYCKLLEKYKLISMPIYSIPYYHFYWCLIMGREYYYCSILYFILFYNVMKEKQYEQNLHNQNRADQFSLSLILFLLIQLFFFLSGHHNTFSSIQWRNAFFRFENKRYLMFIPFIIIVFNTFSNLIYGIPVIYQIYQEQFGFKSAKLCVSQESAAWFSGRDPIDNSPMLQQSTLSPYHWIPPGKYPHLSEVSVSGNSEEIRPKARSQSGGFACSVTPKIFRPIESYLIGTKLN</sequence>
<keyword evidence="5" id="KW-0808">Transferase</keyword>
<evidence type="ECO:0000256" key="10">
    <source>
        <dbReference type="ARBA" id="ARBA00023180"/>
    </source>
</evidence>
<dbReference type="PANTHER" id="PTHR23071:SF1">
    <property type="entry name" value="GPI ETHANOLAMINE PHOSPHATE TRANSFERASE 3"/>
    <property type="match status" value="1"/>
</dbReference>
<comment type="subcellular location">
    <subcellularLocation>
        <location evidence="1">Endoplasmic reticulum membrane</location>
        <topology evidence="1">Multi-pass membrane protein</topology>
    </subcellularLocation>
</comment>
<feature type="transmembrane region" description="Helical" evidence="11">
    <location>
        <begin position="617"/>
        <end position="640"/>
    </location>
</feature>
<dbReference type="Gene3D" id="3.40.720.10">
    <property type="entry name" value="Alkaline Phosphatase, subunit A"/>
    <property type="match status" value="1"/>
</dbReference>
<reference evidence="12 13" key="1">
    <citation type="submission" date="2016-04" db="EMBL/GenBank/DDBJ databases">
        <title>The genome of Intoshia linei affirms orthonectids as highly simplified spiralians.</title>
        <authorList>
            <person name="Mikhailov K.V."/>
            <person name="Slusarev G.S."/>
            <person name="Nikitin M.A."/>
            <person name="Logacheva M.D."/>
            <person name="Penin A."/>
            <person name="Aleoshin V."/>
            <person name="Panchin Y.V."/>
        </authorList>
    </citation>
    <scope>NUCLEOTIDE SEQUENCE [LARGE SCALE GENOMIC DNA]</scope>
    <source>
        <strain evidence="12">Intl2013</strain>
        <tissue evidence="12">Whole animal</tissue>
    </source>
</reference>
<feature type="transmembrane region" description="Helical" evidence="11">
    <location>
        <begin position="449"/>
        <end position="467"/>
    </location>
</feature>
<gene>
    <name evidence="12" type="ORF">A3Q56_02458</name>
</gene>
<dbReference type="GO" id="GO:0051377">
    <property type="term" value="F:mannose-ethanolamine phosphotransferase activity"/>
    <property type="evidence" value="ECO:0007669"/>
    <property type="project" value="InterPro"/>
</dbReference>
<dbReference type="SUPFAM" id="SSF53649">
    <property type="entry name" value="Alkaline phosphatase-like"/>
    <property type="match status" value="1"/>
</dbReference>
<evidence type="ECO:0000313" key="12">
    <source>
        <dbReference type="EMBL" id="OAF69799.1"/>
    </source>
</evidence>
<keyword evidence="6 11" id="KW-0812">Transmembrane</keyword>
<feature type="transmembrane region" description="Helical" evidence="11">
    <location>
        <begin position="423"/>
        <end position="443"/>
    </location>
</feature>
<comment type="similarity">
    <text evidence="3">Belongs to the PIGG/PIGN/PIGO family. PIGO subfamily.</text>
</comment>
<dbReference type="InterPro" id="IPR037675">
    <property type="entry name" value="PIG-O_N"/>
</dbReference>
<evidence type="ECO:0000256" key="8">
    <source>
        <dbReference type="ARBA" id="ARBA00022989"/>
    </source>
</evidence>
<feature type="transmembrane region" description="Helical" evidence="11">
    <location>
        <begin position="474"/>
        <end position="490"/>
    </location>
</feature>
<dbReference type="AlphaFoldDB" id="A0A177B690"/>
<feature type="transmembrane region" description="Helical" evidence="11">
    <location>
        <begin position="770"/>
        <end position="794"/>
    </location>
</feature>
<dbReference type="PANTHER" id="PTHR23071">
    <property type="entry name" value="PHOSPHATIDYLINOSITOL GLYCAN"/>
    <property type="match status" value="1"/>
</dbReference>
<comment type="pathway">
    <text evidence="2">Glycolipid biosynthesis; glycosylphosphatidylinositol-anchor biosynthesis.</text>
</comment>
<dbReference type="InterPro" id="IPR039524">
    <property type="entry name" value="PIGO/GPI13"/>
</dbReference>
<dbReference type="InterPro" id="IPR017850">
    <property type="entry name" value="Alkaline_phosphatase_core_sf"/>
</dbReference>
<evidence type="ECO:0000256" key="3">
    <source>
        <dbReference type="ARBA" id="ARBA00008695"/>
    </source>
</evidence>
<keyword evidence="8 11" id="KW-1133">Transmembrane helix</keyword>
<evidence type="ECO:0000256" key="4">
    <source>
        <dbReference type="ARBA" id="ARBA00022502"/>
    </source>
</evidence>
<feature type="transmembrane region" description="Helical" evidence="11">
    <location>
        <begin position="579"/>
        <end position="596"/>
    </location>
</feature>
<accession>A0A177B690</accession>
<dbReference type="EMBL" id="LWCA01000228">
    <property type="protein sequence ID" value="OAF69799.1"/>
    <property type="molecule type" value="Genomic_DNA"/>
</dbReference>
<name>A0A177B690_9BILA</name>
<dbReference type="CDD" id="cd16023">
    <property type="entry name" value="GPI_EPT_3"/>
    <property type="match status" value="1"/>
</dbReference>
<evidence type="ECO:0000256" key="2">
    <source>
        <dbReference type="ARBA" id="ARBA00004687"/>
    </source>
</evidence>
<evidence type="ECO:0000256" key="7">
    <source>
        <dbReference type="ARBA" id="ARBA00022824"/>
    </source>
</evidence>
<evidence type="ECO:0000256" key="11">
    <source>
        <dbReference type="SAM" id="Phobius"/>
    </source>
</evidence>
<dbReference type="GO" id="GO:0006506">
    <property type="term" value="P:GPI anchor biosynthetic process"/>
    <property type="evidence" value="ECO:0007669"/>
    <property type="project" value="UniProtKB-UniPathway"/>
</dbReference>
<feature type="transmembrane region" description="Helical" evidence="11">
    <location>
        <begin position="732"/>
        <end position="750"/>
    </location>
</feature>
<feature type="transmembrane region" description="Helical" evidence="11">
    <location>
        <begin position="540"/>
        <end position="559"/>
    </location>
</feature>
<dbReference type="GO" id="GO:0005789">
    <property type="term" value="C:endoplasmic reticulum membrane"/>
    <property type="evidence" value="ECO:0007669"/>
    <property type="project" value="UniProtKB-SubCell"/>
</dbReference>
<organism evidence="12 13">
    <name type="scientific">Intoshia linei</name>
    <dbReference type="NCBI Taxonomy" id="1819745"/>
    <lineage>
        <taxon>Eukaryota</taxon>
        <taxon>Metazoa</taxon>
        <taxon>Spiralia</taxon>
        <taxon>Lophotrochozoa</taxon>
        <taxon>Mesozoa</taxon>
        <taxon>Orthonectida</taxon>
        <taxon>Rhopaluridae</taxon>
        <taxon>Intoshia</taxon>
    </lineage>
</organism>
<dbReference type="UniPathway" id="UPA00196"/>
<feature type="transmembrane region" description="Helical" evidence="11">
    <location>
        <begin position="6"/>
        <end position="24"/>
    </location>
</feature>
<comment type="caution">
    <text evidence="12">The sequence shown here is derived from an EMBL/GenBank/DDBJ whole genome shotgun (WGS) entry which is preliminary data.</text>
</comment>
<proteinExistence type="inferred from homology"/>
<feature type="transmembrane region" description="Helical" evidence="11">
    <location>
        <begin position="706"/>
        <end position="727"/>
    </location>
</feature>
<evidence type="ECO:0000256" key="9">
    <source>
        <dbReference type="ARBA" id="ARBA00023136"/>
    </source>
</evidence>
<dbReference type="OrthoDB" id="272139at2759"/>
<protein>
    <submittedName>
        <fullName evidence="12">Glycosylphosphatidylinositol-anchor biosynthesis protein 7</fullName>
    </submittedName>
</protein>
<keyword evidence="9 11" id="KW-0472">Membrane</keyword>
<keyword evidence="13" id="KW-1185">Reference proteome</keyword>
<keyword evidence="4" id="KW-0337">GPI-anchor biosynthesis</keyword>
<dbReference type="Proteomes" id="UP000078046">
    <property type="component" value="Unassembled WGS sequence"/>
</dbReference>
<keyword evidence="7" id="KW-0256">Endoplasmic reticulum</keyword>
<evidence type="ECO:0000256" key="6">
    <source>
        <dbReference type="ARBA" id="ARBA00022692"/>
    </source>
</evidence>
<evidence type="ECO:0000256" key="1">
    <source>
        <dbReference type="ARBA" id="ARBA00004477"/>
    </source>
</evidence>
<feature type="transmembrane region" description="Helical" evidence="11">
    <location>
        <begin position="815"/>
        <end position="835"/>
    </location>
</feature>
<feature type="transmembrane region" description="Helical" evidence="11">
    <location>
        <begin position="855"/>
        <end position="880"/>
    </location>
</feature>